<gene>
    <name evidence="1" type="ORF">JonanDRAFT_0919</name>
</gene>
<name>H0UKT3_9BACT</name>
<dbReference type="NCBIfam" id="NF045597">
    <property type="entry name" value="TudS_rel_CD3072"/>
    <property type="match status" value="1"/>
</dbReference>
<dbReference type="RefSeq" id="WP_008521338.1">
    <property type="nucleotide sequence ID" value="NZ_CM001376.1"/>
</dbReference>
<keyword evidence="2" id="KW-1185">Reference proteome</keyword>
<dbReference type="HOGENOM" id="CLU_120866_1_0_0"/>
<dbReference type="AlphaFoldDB" id="H0UKT3"/>
<sequence>MKKAGLPERTGYVVLAHCLLNVCAKVDGYGSYSGALKELVLPLIKEGWGIVQLPCPETTFAGRRRWGQTRDQYDTPAYRRHCRALLEPVLDQLEDDIKNGVTVLGVVGVEGSPTCGVTKTCIGYLGGVISDPEAISRSVRGCRAVPGPGVFIRTLQEEWSRRGLSPLPMTGVDSEKPSTCRWSSVKKRLLSACRTEDEREKD</sequence>
<evidence type="ECO:0000313" key="2">
    <source>
        <dbReference type="Proteomes" id="UP000003806"/>
    </source>
</evidence>
<proteinExistence type="predicted"/>
<dbReference type="STRING" id="885272.JonanDRAFT_0919"/>
<organism evidence="1 2">
    <name type="scientific">Jonquetella anthropi DSM 22815</name>
    <dbReference type="NCBI Taxonomy" id="885272"/>
    <lineage>
        <taxon>Bacteria</taxon>
        <taxon>Thermotogati</taxon>
        <taxon>Synergistota</taxon>
        <taxon>Synergistia</taxon>
        <taxon>Synergistales</taxon>
        <taxon>Dethiosulfovibrionaceae</taxon>
        <taxon>Jonquetella</taxon>
    </lineage>
</organism>
<dbReference type="eggNOG" id="COG5418">
    <property type="taxonomic scope" value="Bacteria"/>
</dbReference>
<reference evidence="1 2" key="1">
    <citation type="submission" date="2011-11" db="EMBL/GenBank/DDBJ databases">
        <title>The Noncontiguous Finished genome of Jonquetella anthropi DSM 22815.</title>
        <authorList>
            <consortium name="US DOE Joint Genome Institute (JGI-PGF)"/>
            <person name="Lucas S."/>
            <person name="Copeland A."/>
            <person name="Lapidus A."/>
            <person name="Glavina del Rio T."/>
            <person name="Dalin E."/>
            <person name="Tice H."/>
            <person name="Bruce D."/>
            <person name="Goodwin L."/>
            <person name="Pitluck S."/>
            <person name="Peters L."/>
            <person name="Mikhailova N."/>
            <person name="Held B."/>
            <person name="Kyrpides N."/>
            <person name="Mavromatis K."/>
            <person name="Ivanova N."/>
            <person name="Markowitz V."/>
            <person name="Cheng J.-F."/>
            <person name="Hugenholtz P."/>
            <person name="Woyke T."/>
            <person name="Wu D."/>
            <person name="Gronow S."/>
            <person name="Wellnitz S."/>
            <person name="Brambilla E."/>
            <person name="Klenk H.-P."/>
            <person name="Eisen J.A."/>
        </authorList>
    </citation>
    <scope>NUCLEOTIDE SEQUENCE [LARGE SCALE GENOMIC DNA]</scope>
    <source>
        <strain evidence="1 2">DSM 22815</strain>
    </source>
</reference>
<accession>H0UKT3</accession>
<dbReference type="OrthoDB" id="5420310at2"/>
<dbReference type="EMBL" id="CM001376">
    <property type="protein sequence ID" value="EHM13292.1"/>
    <property type="molecule type" value="Genomic_DNA"/>
</dbReference>
<evidence type="ECO:0000313" key="1">
    <source>
        <dbReference type="EMBL" id="EHM13292.1"/>
    </source>
</evidence>
<dbReference type="Proteomes" id="UP000003806">
    <property type="component" value="Chromosome"/>
</dbReference>
<protein>
    <submittedName>
        <fullName evidence="1">Putative secreted protein</fullName>
    </submittedName>
</protein>
<dbReference type="InterPro" id="IPR054648">
    <property type="entry name" value="TudS-rel"/>
</dbReference>